<reference evidence="5" key="1">
    <citation type="journal article" date="2019" name="Int. J. Syst. Evol. Microbiol.">
        <title>The Global Catalogue of Microorganisms (GCM) 10K type strain sequencing project: providing services to taxonomists for standard genome sequencing and annotation.</title>
        <authorList>
            <consortium name="The Broad Institute Genomics Platform"/>
            <consortium name="The Broad Institute Genome Sequencing Center for Infectious Disease"/>
            <person name="Wu L."/>
            <person name="Ma J."/>
        </authorList>
    </citation>
    <scope>NUCLEOTIDE SEQUENCE [LARGE SCALE GENOMIC DNA]</scope>
    <source>
        <strain evidence="5">JCM 18298</strain>
    </source>
</reference>
<dbReference type="Proteomes" id="UP001500603">
    <property type="component" value="Unassembled WGS sequence"/>
</dbReference>
<keyword evidence="2" id="KW-1133">Transmembrane helix</keyword>
<comment type="caution">
    <text evidence="4">The sequence shown here is derived from an EMBL/GenBank/DDBJ whole genome shotgun (WGS) entry which is preliminary data.</text>
</comment>
<feature type="transmembrane region" description="Helical" evidence="2">
    <location>
        <begin position="157"/>
        <end position="175"/>
    </location>
</feature>
<protein>
    <recommendedName>
        <fullName evidence="3">Protein-glutamine gamma-glutamyltransferase-like C-terminal domain-containing protein</fullName>
    </recommendedName>
</protein>
<evidence type="ECO:0000256" key="1">
    <source>
        <dbReference type="SAM" id="MobiDB-lite"/>
    </source>
</evidence>
<keyword evidence="2" id="KW-0812">Transmembrane</keyword>
<feature type="domain" description="Protein-glutamine gamma-glutamyltransferase-like C-terminal" evidence="3">
    <location>
        <begin position="48"/>
        <end position="117"/>
    </location>
</feature>
<gene>
    <name evidence="4" type="ORF">GCM10023318_12620</name>
</gene>
<dbReference type="RefSeq" id="WP_345494078.1">
    <property type="nucleotide sequence ID" value="NZ_BAABJM010000001.1"/>
</dbReference>
<feature type="region of interest" description="Disordered" evidence="1">
    <location>
        <begin position="182"/>
        <end position="204"/>
    </location>
</feature>
<keyword evidence="2" id="KW-0472">Membrane</keyword>
<dbReference type="InterPro" id="IPR025403">
    <property type="entry name" value="TgpA-like_C"/>
</dbReference>
<dbReference type="EMBL" id="BAABJM010000001">
    <property type="protein sequence ID" value="GAA5046818.1"/>
    <property type="molecule type" value="Genomic_DNA"/>
</dbReference>
<name>A0ABP9JY10_9NOCA</name>
<evidence type="ECO:0000259" key="3">
    <source>
        <dbReference type="Pfam" id="PF13559"/>
    </source>
</evidence>
<feature type="compositionally biased region" description="Basic and acidic residues" evidence="1">
    <location>
        <begin position="1"/>
        <end position="15"/>
    </location>
</feature>
<evidence type="ECO:0000313" key="4">
    <source>
        <dbReference type="EMBL" id="GAA5046818.1"/>
    </source>
</evidence>
<keyword evidence="5" id="KW-1185">Reference proteome</keyword>
<evidence type="ECO:0000256" key="2">
    <source>
        <dbReference type="SAM" id="Phobius"/>
    </source>
</evidence>
<feature type="transmembrane region" description="Helical" evidence="2">
    <location>
        <begin position="212"/>
        <end position="233"/>
    </location>
</feature>
<feature type="compositionally biased region" description="Pro residues" evidence="1">
    <location>
        <begin position="183"/>
        <end position="198"/>
    </location>
</feature>
<feature type="region of interest" description="Disordered" evidence="1">
    <location>
        <begin position="121"/>
        <end position="141"/>
    </location>
</feature>
<feature type="compositionally biased region" description="Low complexity" evidence="1">
    <location>
        <begin position="25"/>
        <end position="34"/>
    </location>
</feature>
<evidence type="ECO:0000313" key="5">
    <source>
        <dbReference type="Proteomes" id="UP001500603"/>
    </source>
</evidence>
<organism evidence="4 5">
    <name type="scientific">Nocardia callitridis</name>
    <dbReference type="NCBI Taxonomy" id="648753"/>
    <lineage>
        <taxon>Bacteria</taxon>
        <taxon>Bacillati</taxon>
        <taxon>Actinomycetota</taxon>
        <taxon>Actinomycetes</taxon>
        <taxon>Mycobacteriales</taxon>
        <taxon>Nocardiaceae</taxon>
        <taxon>Nocardia</taxon>
    </lineage>
</organism>
<proteinExistence type="predicted"/>
<accession>A0ABP9JY10</accession>
<feature type="region of interest" description="Disordered" evidence="1">
    <location>
        <begin position="1"/>
        <end position="37"/>
    </location>
</feature>
<sequence>MSEEHKHADDLDAHRAPATPRLGPAQEHLAAAEHAASRRDFDRALRERFRAVLRGLEQRGMLEVRRSRTANETADDVTTALDNPPELHSTAQVFDEVVYGGRHATEDDYRTLEYLDRFSTEAPPPVEEPLDAATVEQSSRTTRTLPALPKLLRDPRFWGAIAIGALIGLLIYGVVQSTGAPNAPAPPPNDLPTPPRPRPSVGSGSDALWDRLPAPIFFGGLQFLIAGVLVVWWRGRRRGAFVPEPRPVEVPANELLAGQAAMYRRAGDHGYIAEKLRAATTRRVFARLGVEANTSNEQIIDAIASRVGGEPQLVGHALFGAVPDERTLELVAAQLEWIESEVR</sequence>
<dbReference type="Pfam" id="PF13559">
    <property type="entry name" value="DUF4129"/>
    <property type="match status" value="1"/>
</dbReference>